<dbReference type="STRING" id="1802306.A3C72_03370"/>
<sequence>MKNKSLAVTVGVAILILAGVVGGLASVASAQSSVGQTTRMQFAGMPGIHGTVTAISGNTITLLGRGGLTYTVDASSATFKKSDGKTVTVESLTDIAVSERIFVTGAVTGTSVKATEITECAFVREGIGMGMGFHAGAKQNGRIVSVDGNNVTVERQDGTQFTFDSSSRPAGNVGLGMFGNTRGQGMGMRGMFRAQ</sequence>
<evidence type="ECO:0000313" key="1">
    <source>
        <dbReference type="EMBL" id="OHA22440.1"/>
    </source>
</evidence>
<comment type="caution">
    <text evidence="1">The sequence shown here is derived from an EMBL/GenBank/DDBJ whole genome shotgun (WGS) entry which is preliminary data.</text>
</comment>
<protein>
    <recommendedName>
        <fullName evidence="3">DUF5666 domain-containing protein</fullName>
    </recommendedName>
</protein>
<dbReference type="EMBL" id="MHRK01000053">
    <property type="protein sequence ID" value="OHA22440.1"/>
    <property type="molecule type" value="Genomic_DNA"/>
</dbReference>
<organism evidence="1 2">
    <name type="scientific">Candidatus Taylorbacteria bacterium RIFCSPHIGHO2_02_FULL_43_32b</name>
    <dbReference type="NCBI Taxonomy" id="1802306"/>
    <lineage>
        <taxon>Bacteria</taxon>
        <taxon>Candidatus Tayloriibacteriota</taxon>
    </lineage>
</organism>
<evidence type="ECO:0000313" key="2">
    <source>
        <dbReference type="Proteomes" id="UP000177130"/>
    </source>
</evidence>
<accession>A0A1G2MEV8</accession>
<dbReference type="Proteomes" id="UP000177130">
    <property type="component" value="Unassembled WGS sequence"/>
</dbReference>
<name>A0A1G2MEV8_9BACT</name>
<dbReference type="AlphaFoldDB" id="A0A1G2MEV8"/>
<evidence type="ECO:0008006" key="3">
    <source>
        <dbReference type="Google" id="ProtNLM"/>
    </source>
</evidence>
<proteinExistence type="predicted"/>
<gene>
    <name evidence="1" type="ORF">A3C72_03370</name>
</gene>
<reference evidence="1 2" key="1">
    <citation type="journal article" date="2016" name="Nat. Commun.">
        <title>Thousands of microbial genomes shed light on interconnected biogeochemical processes in an aquifer system.</title>
        <authorList>
            <person name="Anantharaman K."/>
            <person name="Brown C.T."/>
            <person name="Hug L.A."/>
            <person name="Sharon I."/>
            <person name="Castelle C.J."/>
            <person name="Probst A.J."/>
            <person name="Thomas B.C."/>
            <person name="Singh A."/>
            <person name="Wilkins M.J."/>
            <person name="Karaoz U."/>
            <person name="Brodie E.L."/>
            <person name="Williams K.H."/>
            <person name="Hubbard S.S."/>
            <person name="Banfield J.F."/>
        </authorList>
    </citation>
    <scope>NUCLEOTIDE SEQUENCE [LARGE SCALE GENOMIC DNA]</scope>
</reference>